<dbReference type="GO" id="GO:0005125">
    <property type="term" value="F:cytokine activity"/>
    <property type="evidence" value="ECO:0007669"/>
    <property type="project" value="TreeGrafter"/>
</dbReference>
<reference evidence="10" key="1">
    <citation type="submission" date="2022-11" db="UniProtKB">
        <authorList>
            <consortium name="WormBaseParasite"/>
        </authorList>
    </citation>
    <scope>IDENTIFICATION</scope>
</reference>
<evidence type="ECO:0000256" key="1">
    <source>
        <dbReference type="ARBA" id="ARBA00004498"/>
    </source>
</evidence>
<evidence type="ECO:0000256" key="6">
    <source>
        <dbReference type="ARBA" id="ARBA00022687"/>
    </source>
</evidence>
<dbReference type="GO" id="GO:0005615">
    <property type="term" value="C:extracellular space"/>
    <property type="evidence" value="ECO:0007669"/>
    <property type="project" value="TreeGrafter"/>
</dbReference>
<dbReference type="WBParaSite" id="PDA_v2.g17210.t1">
    <property type="protein sequence ID" value="PDA_v2.g17210.t1"/>
    <property type="gene ID" value="PDA_v2.g17210"/>
</dbReference>
<dbReference type="PRINTS" id="PR01349">
    <property type="entry name" value="WNTPROTEIN"/>
</dbReference>
<dbReference type="AlphaFoldDB" id="A0A914PG16"/>
<dbReference type="GO" id="GO:0030182">
    <property type="term" value="P:neuron differentiation"/>
    <property type="evidence" value="ECO:0007669"/>
    <property type="project" value="TreeGrafter"/>
</dbReference>
<evidence type="ECO:0000256" key="8">
    <source>
        <dbReference type="RuleBase" id="RU003500"/>
    </source>
</evidence>
<dbReference type="SMART" id="SM00097">
    <property type="entry name" value="WNT1"/>
    <property type="match status" value="1"/>
</dbReference>
<organism evidence="9 10">
    <name type="scientific">Panagrolaimus davidi</name>
    <dbReference type="NCBI Taxonomy" id="227884"/>
    <lineage>
        <taxon>Eukaryota</taxon>
        <taxon>Metazoa</taxon>
        <taxon>Ecdysozoa</taxon>
        <taxon>Nematoda</taxon>
        <taxon>Chromadorea</taxon>
        <taxon>Rhabditida</taxon>
        <taxon>Tylenchina</taxon>
        <taxon>Panagrolaimomorpha</taxon>
        <taxon>Panagrolaimoidea</taxon>
        <taxon>Panagrolaimidae</taxon>
        <taxon>Panagrolaimus</taxon>
    </lineage>
</organism>
<comment type="function">
    <text evidence="8">Ligand for members of the frizzled family of seven transmembrane receptors.</text>
</comment>
<evidence type="ECO:0000313" key="10">
    <source>
        <dbReference type="WBParaSite" id="PDA_v2.g17210.t1"/>
    </source>
</evidence>
<evidence type="ECO:0000256" key="3">
    <source>
        <dbReference type="ARBA" id="ARBA00022473"/>
    </source>
</evidence>
<evidence type="ECO:0000256" key="5">
    <source>
        <dbReference type="ARBA" id="ARBA00022530"/>
    </source>
</evidence>
<keyword evidence="3 8" id="KW-0217">Developmental protein</keyword>
<name>A0A914PG16_9BILA</name>
<evidence type="ECO:0000256" key="7">
    <source>
        <dbReference type="ARBA" id="ARBA00023157"/>
    </source>
</evidence>
<evidence type="ECO:0000256" key="4">
    <source>
        <dbReference type="ARBA" id="ARBA00022525"/>
    </source>
</evidence>
<dbReference type="GO" id="GO:0045165">
    <property type="term" value="P:cell fate commitment"/>
    <property type="evidence" value="ECO:0007669"/>
    <property type="project" value="TreeGrafter"/>
</dbReference>
<evidence type="ECO:0000313" key="9">
    <source>
        <dbReference type="Proteomes" id="UP000887578"/>
    </source>
</evidence>
<keyword evidence="4" id="KW-0964">Secreted</keyword>
<comment type="similarity">
    <text evidence="2 8">Belongs to the Wnt family.</text>
</comment>
<keyword evidence="6 8" id="KW-0879">Wnt signaling pathway</keyword>
<dbReference type="GO" id="GO:0005109">
    <property type="term" value="F:frizzled binding"/>
    <property type="evidence" value="ECO:0007669"/>
    <property type="project" value="TreeGrafter"/>
</dbReference>
<protein>
    <recommendedName>
        <fullName evidence="8">Protein Wnt</fullName>
    </recommendedName>
</protein>
<dbReference type="PANTHER" id="PTHR12027:SF102">
    <property type="entry name" value="PROTEIN WNT"/>
    <property type="match status" value="1"/>
</dbReference>
<comment type="subcellular location">
    <subcellularLocation>
        <location evidence="1 8">Secreted</location>
        <location evidence="1 8">Extracellular space</location>
        <location evidence="1 8">Extracellular matrix</location>
    </subcellularLocation>
</comment>
<dbReference type="PANTHER" id="PTHR12027">
    <property type="entry name" value="WNT RELATED"/>
    <property type="match status" value="1"/>
</dbReference>
<keyword evidence="5" id="KW-0272">Extracellular matrix</keyword>
<keyword evidence="9" id="KW-1185">Reference proteome</keyword>
<keyword evidence="7" id="KW-1015">Disulfide bond</keyword>
<proteinExistence type="inferred from homology"/>
<accession>A0A914PG16</accession>
<sequence>MTDLMPYVKNAAKETIEMCQEIFKEHRWNCSTIKKAPNFENDLTKGTKEQAFVYALSSAAIVHSIAKACSKGELDYCKCGIAQNENIIFSNNDETSTNELPTDPPSINSEMDENAYRWQGCSDNIDYGISASREWADATWKSKLRMSRDLGPAGEFIWDENELELLEEDNSILTTPAMPRMHEIKGITEGKKIIMNQQNNNVGRQWMV</sequence>
<dbReference type="Proteomes" id="UP000887578">
    <property type="component" value="Unplaced"/>
</dbReference>
<dbReference type="Pfam" id="PF00110">
    <property type="entry name" value="wnt"/>
    <property type="match status" value="1"/>
</dbReference>
<evidence type="ECO:0000256" key="2">
    <source>
        <dbReference type="ARBA" id="ARBA00005683"/>
    </source>
</evidence>
<dbReference type="GO" id="GO:0060070">
    <property type="term" value="P:canonical Wnt signaling pathway"/>
    <property type="evidence" value="ECO:0007669"/>
    <property type="project" value="TreeGrafter"/>
</dbReference>
<dbReference type="InterPro" id="IPR005817">
    <property type="entry name" value="Wnt"/>
</dbReference>